<name>A0A6A6BN91_9PEZI</name>
<sequence length="375" mass="42508">MTFNTSLNDTGTTNSTDTSWTATGFTDFVSKLALNAGTGNFPGSIYPAYHLLQQMPLMGALGNLPLYGMIVRLVLDQFGLGVAVVMVSLIALFMLVNKLRNMGIEDLPDFLISSINMRPYSSLREDVHDCLQKKYLSKNGKHIDANVSTSFYDRHAEKVTFFGNDKVEYGMVEGVKYFFWYGCVLCSASLEFKTECFRGGAGNGEPRYMRGMEDLVLRCFWYNVEPLKKLVQESRMDMMNRTAENTTIHNWIRHSGEVDWNRSAGKPRRPMSTIDLDGDIRDTLIRDAEAYFKPSARRWYARRGIPYRRGWLFHGPGGTEIQGFLLIHRDDPLKAIELAEQWAQDVLTAKELKTGVVREGVQAKEDVQTSADSLR</sequence>
<dbReference type="Pfam" id="PF08740">
    <property type="entry name" value="BCS1_N"/>
    <property type="match status" value="1"/>
</dbReference>
<dbReference type="GeneID" id="54299310"/>
<dbReference type="Proteomes" id="UP000799438">
    <property type="component" value="Unassembled WGS sequence"/>
</dbReference>
<gene>
    <name evidence="3" type="ORF">K452DRAFT_295456</name>
</gene>
<protein>
    <recommendedName>
        <fullName evidence="2">BCS1 N-terminal domain-containing protein</fullName>
    </recommendedName>
</protein>
<dbReference type="RefSeq" id="XP_033400595.1">
    <property type="nucleotide sequence ID" value="XM_033541813.1"/>
</dbReference>
<dbReference type="InterPro" id="IPR014851">
    <property type="entry name" value="BCS1_N"/>
</dbReference>
<keyword evidence="1" id="KW-0812">Transmembrane</keyword>
<evidence type="ECO:0000256" key="1">
    <source>
        <dbReference type="SAM" id="Phobius"/>
    </source>
</evidence>
<feature type="transmembrane region" description="Helical" evidence="1">
    <location>
        <begin position="78"/>
        <end position="96"/>
    </location>
</feature>
<accession>A0A6A6BN91</accession>
<keyword evidence="1" id="KW-0472">Membrane</keyword>
<dbReference type="OrthoDB" id="10251412at2759"/>
<keyword evidence="4" id="KW-1185">Reference proteome</keyword>
<evidence type="ECO:0000259" key="2">
    <source>
        <dbReference type="Pfam" id="PF08740"/>
    </source>
</evidence>
<organism evidence="3 4">
    <name type="scientific">Aplosporella prunicola CBS 121167</name>
    <dbReference type="NCBI Taxonomy" id="1176127"/>
    <lineage>
        <taxon>Eukaryota</taxon>
        <taxon>Fungi</taxon>
        <taxon>Dikarya</taxon>
        <taxon>Ascomycota</taxon>
        <taxon>Pezizomycotina</taxon>
        <taxon>Dothideomycetes</taxon>
        <taxon>Dothideomycetes incertae sedis</taxon>
        <taxon>Botryosphaeriales</taxon>
        <taxon>Aplosporellaceae</taxon>
        <taxon>Aplosporella</taxon>
    </lineage>
</organism>
<reference evidence="3" key="1">
    <citation type="journal article" date="2020" name="Stud. Mycol.">
        <title>101 Dothideomycetes genomes: a test case for predicting lifestyles and emergence of pathogens.</title>
        <authorList>
            <person name="Haridas S."/>
            <person name="Albert R."/>
            <person name="Binder M."/>
            <person name="Bloem J."/>
            <person name="Labutti K."/>
            <person name="Salamov A."/>
            <person name="Andreopoulos B."/>
            <person name="Baker S."/>
            <person name="Barry K."/>
            <person name="Bills G."/>
            <person name="Bluhm B."/>
            <person name="Cannon C."/>
            <person name="Castanera R."/>
            <person name="Culley D."/>
            <person name="Daum C."/>
            <person name="Ezra D."/>
            <person name="Gonzalez J."/>
            <person name="Henrissat B."/>
            <person name="Kuo A."/>
            <person name="Liang C."/>
            <person name="Lipzen A."/>
            <person name="Lutzoni F."/>
            <person name="Magnuson J."/>
            <person name="Mondo S."/>
            <person name="Nolan M."/>
            <person name="Ohm R."/>
            <person name="Pangilinan J."/>
            <person name="Park H.-J."/>
            <person name="Ramirez L."/>
            <person name="Alfaro M."/>
            <person name="Sun H."/>
            <person name="Tritt A."/>
            <person name="Yoshinaga Y."/>
            <person name="Zwiers L.-H."/>
            <person name="Turgeon B."/>
            <person name="Goodwin S."/>
            <person name="Spatafora J."/>
            <person name="Crous P."/>
            <person name="Grigoriev I."/>
        </authorList>
    </citation>
    <scope>NUCLEOTIDE SEQUENCE</scope>
    <source>
        <strain evidence="3">CBS 121167</strain>
    </source>
</reference>
<keyword evidence="1" id="KW-1133">Transmembrane helix</keyword>
<feature type="domain" description="BCS1 N-terminal" evidence="2">
    <location>
        <begin position="96"/>
        <end position="274"/>
    </location>
</feature>
<dbReference type="EMBL" id="ML995478">
    <property type="protein sequence ID" value="KAF2144883.1"/>
    <property type="molecule type" value="Genomic_DNA"/>
</dbReference>
<evidence type="ECO:0000313" key="3">
    <source>
        <dbReference type="EMBL" id="KAF2144883.1"/>
    </source>
</evidence>
<proteinExistence type="predicted"/>
<evidence type="ECO:0000313" key="4">
    <source>
        <dbReference type="Proteomes" id="UP000799438"/>
    </source>
</evidence>
<dbReference type="AlphaFoldDB" id="A0A6A6BN91"/>